<dbReference type="Pfam" id="PF00168">
    <property type="entry name" value="C2"/>
    <property type="match status" value="1"/>
</dbReference>
<proteinExistence type="predicted"/>
<dbReference type="PANTHER" id="PTHR32246:SF83">
    <property type="entry name" value="CALCIUM-DEPENDENT LIPID-BINDING (CALB DOMAIN) FAMILY PROTEIN"/>
    <property type="match status" value="1"/>
</dbReference>
<comment type="caution">
    <text evidence="3">The sequence shown here is derived from an EMBL/GenBank/DDBJ whole genome shotgun (WGS) entry which is preliminary data.</text>
</comment>
<sequence length="374" mass="41522">MSATASPYQLLEMNVISAQNLAPISKSIKAYAVAWLNPERKLATEIDQVGHTNPTWNEKFVFRVDDQFLEYDNSVIMIEIYASARLRDVLIGTVAVLVSNFLPPSSRSRKPKLRFLPLQIRRPSGRPQGILNIGVTLLDSTMRSMPLYSQLSASAVGYRGLMESDNKRKKADPKVDDISDEDSSDSELLTLQRCLSEKSDSTINDYTCNGKQGNSYYYDDAQDSDVGMRKGVSLNEESLCFDVGPSPSVVAAAIAKGWYPLPAPPVRTVESSTVDGWSENNSAELMNTKIERWRAELTPAYEVFDEERAKLKQTPKRVGQTPKRKEQRGGLFSCFGTALGCEISVSCGEGNKRRRNGKGDLNTSSELTFDQSFV</sequence>
<dbReference type="Proteomes" id="UP001367508">
    <property type="component" value="Unassembled WGS sequence"/>
</dbReference>
<protein>
    <recommendedName>
        <fullName evidence="2">C2 domain-containing protein</fullName>
    </recommendedName>
</protein>
<dbReference type="SUPFAM" id="SSF49562">
    <property type="entry name" value="C2 domain (Calcium/lipid-binding domain, CaLB)"/>
    <property type="match status" value="1"/>
</dbReference>
<feature type="region of interest" description="Disordered" evidence="1">
    <location>
        <begin position="164"/>
        <end position="184"/>
    </location>
</feature>
<accession>A0AAN9LKZ3</accession>
<dbReference type="GO" id="GO:0006952">
    <property type="term" value="P:defense response"/>
    <property type="evidence" value="ECO:0007669"/>
    <property type="project" value="InterPro"/>
</dbReference>
<dbReference type="AlphaFoldDB" id="A0AAN9LKZ3"/>
<feature type="domain" description="C2" evidence="2">
    <location>
        <begin position="1"/>
        <end position="111"/>
    </location>
</feature>
<dbReference type="PANTHER" id="PTHR32246">
    <property type="entry name" value="INGRESSION PROTEIN FIC1"/>
    <property type="match status" value="1"/>
</dbReference>
<reference evidence="3 4" key="1">
    <citation type="submission" date="2024-01" db="EMBL/GenBank/DDBJ databases">
        <title>The genomes of 5 underutilized Papilionoideae crops provide insights into root nodulation and disease resistanc.</title>
        <authorList>
            <person name="Jiang F."/>
        </authorList>
    </citation>
    <scope>NUCLEOTIDE SEQUENCE [LARGE SCALE GENOMIC DNA]</scope>
    <source>
        <strain evidence="3">LVBAO_FW01</strain>
        <tissue evidence="3">Leaves</tissue>
    </source>
</reference>
<dbReference type="CDD" id="cd04051">
    <property type="entry name" value="C2_SRC2_like"/>
    <property type="match status" value="1"/>
</dbReference>
<evidence type="ECO:0000259" key="2">
    <source>
        <dbReference type="PROSITE" id="PS50004"/>
    </source>
</evidence>
<evidence type="ECO:0000313" key="3">
    <source>
        <dbReference type="EMBL" id="KAK7337935.1"/>
    </source>
</evidence>
<name>A0AAN9LKZ3_CANGL</name>
<dbReference type="InterPro" id="IPR035892">
    <property type="entry name" value="C2_domain_sf"/>
</dbReference>
<dbReference type="InterPro" id="IPR000008">
    <property type="entry name" value="C2_dom"/>
</dbReference>
<dbReference type="Gene3D" id="2.60.40.150">
    <property type="entry name" value="C2 domain"/>
    <property type="match status" value="1"/>
</dbReference>
<evidence type="ECO:0000313" key="4">
    <source>
        <dbReference type="Proteomes" id="UP001367508"/>
    </source>
</evidence>
<dbReference type="InterPro" id="IPR044750">
    <property type="entry name" value="C2_SRC2/BAP"/>
</dbReference>
<organism evidence="3 4">
    <name type="scientific">Canavalia gladiata</name>
    <name type="common">Sword bean</name>
    <name type="synonym">Dolichos gladiatus</name>
    <dbReference type="NCBI Taxonomy" id="3824"/>
    <lineage>
        <taxon>Eukaryota</taxon>
        <taxon>Viridiplantae</taxon>
        <taxon>Streptophyta</taxon>
        <taxon>Embryophyta</taxon>
        <taxon>Tracheophyta</taxon>
        <taxon>Spermatophyta</taxon>
        <taxon>Magnoliopsida</taxon>
        <taxon>eudicotyledons</taxon>
        <taxon>Gunneridae</taxon>
        <taxon>Pentapetalae</taxon>
        <taxon>rosids</taxon>
        <taxon>fabids</taxon>
        <taxon>Fabales</taxon>
        <taxon>Fabaceae</taxon>
        <taxon>Papilionoideae</taxon>
        <taxon>50 kb inversion clade</taxon>
        <taxon>NPAAA clade</taxon>
        <taxon>indigoferoid/millettioid clade</taxon>
        <taxon>Phaseoleae</taxon>
        <taxon>Canavalia</taxon>
    </lineage>
</organism>
<dbReference type="PROSITE" id="PS50004">
    <property type="entry name" value="C2"/>
    <property type="match status" value="1"/>
</dbReference>
<dbReference type="SMART" id="SM00239">
    <property type="entry name" value="C2"/>
    <property type="match status" value="1"/>
</dbReference>
<keyword evidence="4" id="KW-1185">Reference proteome</keyword>
<dbReference type="EMBL" id="JAYMYQ010000004">
    <property type="protein sequence ID" value="KAK7337935.1"/>
    <property type="molecule type" value="Genomic_DNA"/>
</dbReference>
<gene>
    <name evidence="3" type="ORF">VNO77_18527</name>
</gene>
<evidence type="ECO:0000256" key="1">
    <source>
        <dbReference type="SAM" id="MobiDB-lite"/>
    </source>
</evidence>
<feature type="compositionally biased region" description="Basic and acidic residues" evidence="1">
    <location>
        <begin position="164"/>
        <end position="177"/>
    </location>
</feature>